<protein>
    <submittedName>
        <fullName evidence="4">Dehydrogenase</fullName>
    </submittedName>
</protein>
<dbReference type="RefSeq" id="WP_284311587.1">
    <property type="nucleotide sequence ID" value="NZ_BSPC01000015.1"/>
</dbReference>
<dbReference type="InterPro" id="IPR036291">
    <property type="entry name" value="NAD(P)-bd_dom_sf"/>
</dbReference>
<organism evidence="4 5">
    <name type="scientific">Labrys miyagiensis</name>
    <dbReference type="NCBI Taxonomy" id="346912"/>
    <lineage>
        <taxon>Bacteria</taxon>
        <taxon>Pseudomonadati</taxon>
        <taxon>Pseudomonadota</taxon>
        <taxon>Alphaproteobacteria</taxon>
        <taxon>Hyphomicrobiales</taxon>
        <taxon>Xanthobacteraceae</taxon>
        <taxon>Labrys</taxon>
    </lineage>
</organism>
<proteinExistence type="inferred from homology"/>
<evidence type="ECO:0000313" key="5">
    <source>
        <dbReference type="Proteomes" id="UP001156882"/>
    </source>
</evidence>
<dbReference type="Proteomes" id="UP001156882">
    <property type="component" value="Unassembled WGS sequence"/>
</dbReference>
<reference evidence="5" key="1">
    <citation type="journal article" date="2019" name="Int. J. Syst. Evol. Microbiol.">
        <title>The Global Catalogue of Microorganisms (GCM) 10K type strain sequencing project: providing services to taxonomists for standard genome sequencing and annotation.</title>
        <authorList>
            <consortium name="The Broad Institute Genomics Platform"/>
            <consortium name="The Broad Institute Genome Sequencing Center for Infectious Disease"/>
            <person name="Wu L."/>
            <person name="Ma J."/>
        </authorList>
    </citation>
    <scope>NUCLEOTIDE SEQUENCE [LARGE SCALE GENOMIC DNA]</scope>
    <source>
        <strain evidence="5">NBRC 101365</strain>
    </source>
</reference>
<dbReference type="InterPro" id="IPR057326">
    <property type="entry name" value="KR_dom"/>
</dbReference>
<dbReference type="CDD" id="cd05233">
    <property type="entry name" value="SDR_c"/>
    <property type="match status" value="1"/>
</dbReference>
<dbReference type="PRINTS" id="PR00080">
    <property type="entry name" value="SDRFAMILY"/>
</dbReference>
<comment type="caution">
    <text evidence="4">The sequence shown here is derived from an EMBL/GenBank/DDBJ whole genome shotgun (WGS) entry which is preliminary data.</text>
</comment>
<name>A0ABQ6CGA8_9HYPH</name>
<keyword evidence="5" id="KW-1185">Reference proteome</keyword>
<dbReference type="PRINTS" id="PR00081">
    <property type="entry name" value="GDHRDH"/>
</dbReference>
<accession>A0ABQ6CGA8</accession>
<dbReference type="PANTHER" id="PTHR42760">
    <property type="entry name" value="SHORT-CHAIN DEHYDROGENASES/REDUCTASES FAMILY MEMBER"/>
    <property type="match status" value="1"/>
</dbReference>
<comment type="similarity">
    <text evidence="1">Belongs to the short-chain dehydrogenases/reductases (SDR) family.</text>
</comment>
<dbReference type="Pfam" id="PF13561">
    <property type="entry name" value="adh_short_C2"/>
    <property type="match status" value="1"/>
</dbReference>
<evidence type="ECO:0000256" key="1">
    <source>
        <dbReference type="ARBA" id="ARBA00006484"/>
    </source>
</evidence>
<dbReference type="InterPro" id="IPR002347">
    <property type="entry name" value="SDR_fam"/>
</dbReference>
<dbReference type="Gene3D" id="3.40.50.720">
    <property type="entry name" value="NAD(P)-binding Rossmann-like Domain"/>
    <property type="match status" value="1"/>
</dbReference>
<sequence>MTFARYSSLQNRVAFITGGGSGIGASIVEAFVEQGAQVAFVDILEDESRALAERLAEKGKKPLFIACDLLDIKALDVAITTVRDTLGPIQVLVNNAANDTRQEVDAVTEADWDRTMSLNIKHQFFAAQAVGRQMRTLGAGSIINFSSIAWMGGAGAMTTYATAKAAVVGLTNSLAREFGPSNIRVNAIAPGAVITERQKRLWVSEDDMQMFIERQCMKRSLVPDDIARTALFLAADDSFMLTKQCIVVDGGLR</sequence>
<dbReference type="PANTHER" id="PTHR42760:SF133">
    <property type="entry name" value="3-OXOACYL-[ACYL-CARRIER-PROTEIN] REDUCTASE"/>
    <property type="match status" value="1"/>
</dbReference>
<evidence type="ECO:0000256" key="2">
    <source>
        <dbReference type="ARBA" id="ARBA00023002"/>
    </source>
</evidence>
<dbReference type="PROSITE" id="PS00061">
    <property type="entry name" value="ADH_SHORT"/>
    <property type="match status" value="1"/>
</dbReference>
<gene>
    <name evidence="4" type="ORF">GCM10007874_17300</name>
</gene>
<evidence type="ECO:0000313" key="4">
    <source>
        <dbReference type="EMBL" id="GLS18713.1"/>
    </source>
</evidence>
<dbReference type="EMBL" id="BSPC01000015">
    <property type="protein sequence ID" value="GLS18713.1"/>
    <property type="molecule type" value="Genomic_DNA"/>
</dbReference>
<dbReference type="InterPro" id="IPR020904">
    <property type="entry name" value="Sc_DH/Rdtase_CS"/>
</dbReference>
<dbReference type="SMART" id="SM00822">
    <property type="entry name" value="PKS_KR"/>
    <property type="match status" value="1"/>
</dbReference>
<dbReference type="SUPFAM" id="SSF51735">
    <property type="entry name" value="NAD(P)-binding Rossmann-fold domains"/>
    <property type="match status" value="1"/>
</dbReference>
<feature type="domain" description="Ketoreductase" evidence="3">
    <location>
        <begin position="12"/>
        <end position="191"/>
    </location>
</feature>
<evidence type="ECO:0000259" key="3">
    <source>
        <dbReference type="SMART" id="SM00822"/>
    </source>
</evidence>
<keyword evidence="2" id="KW-0560">Oxidoreductase</keyword>